<dbReference type="InterPro" id="IPR021047">
    <property type="entry name" value="Mannosyltransferase_CMT1"/>
</dbReference>
<evidence type="ECO:0008006" key="4">
    <source>
        <dbReference type="Google" id="ProtNLM"/>
    </source>
</evidence>
<proteinExistence type="predicted"/>
<dbReference type="EMBL" id="CDHN01000003">
    <property type="protein sequence ID" value="CEJ90740.1"/>
    <property type="molecule type" value="Genomic_DNA"/>
</dbReference>
<evidence type="ECO:0000256" key="1">
    <source>
        <dbReference type="SAM" id="SignalP"/>
    </source>
</evidence>
<evidence type="ECO:0000313" key="2">
    <source>
        <dbReference type="EMBL" id="CEJ90740.1"/>
    </source>
</evidence>
<name>A0A0A1TJB0_9HYPO</name>
<reference evidence="2 3" key="1">
    <citation type="journal article" date="2015" name="Genome Announc.">
        <title>Draft Genome Sequence and Gene Annotation of the Entomopathogenic Fungus Verticillium hemipterigenum.</title>
        <authorList>
            <person name="Horn F."/>
            <person name="Habel A."/>
            <person name="Scharf D.H."/>
            <person name="Dworschak J."/>
            <person name="Brakhage A.A."/>
            <person name="Guthke R."/>
            <person name="Hertweck C."/>
            <person name="Linde J."/>
        </authorList>
    </citation>
    <scope>NUCLEOTIDE SEQUENCE [LARGE SCALE GENOMIC DNA]</scope>
</reference>
<organism evidence="2 3">
    <name type="scientific">[Torrubiella] hemipterigena</name>
    <dbReference type="NCBI Taxonomy" id="1531966"/>
    <lineage>
        <taxon>Eukaryota</taxon>
        <taxon>Fungi</taxon>
        <taxon>Dikarya</taxon>
        <taxon>Ascomycota</taxon>
        <taxon>Pezizomycotina</taxon>
        <taxon>Sordariomycetes</taxon>
        <taxon>Hypocreomycetidae</taxon>
        <taxon>Hypocreales</taxon>
        <taxon>Clavicipitaceae</taxon>
        <taxon>Clavicipitaceae incertae sedis</taxon>
        <taxon>'Torrubiella' clade</taxon>
    </lineage>
</organism>
<dbReference type="PANTHER" id="PTHR34144">
    <property type="entry name" value="CHROMOSOME 8, WHOLE GENOME SHOTGUN SEQUENCE"/>
    <property type="match status" value="1"/>
</dbReference>
<dbReference type="HOGENOM" id="CLU_036740_1_0_1"/>
<dbReference type="AlphaFoldDB" id="A0A0A1TJB0"/>
<feature type="chain" id="PRO_5001990085" description="Alpha-1,3-mannosyltransferase CMT1" evidence="1">
    <location>
        <begin position="21"/>
        <end position="432"/>
    </location>
</feature>
<feature type="signal peptide" evidence="1">
    <location>
        <begin position="1"/>
        <end position="20"/>
    </location>
</feature>
<dbReference type="PANTHER" id="PTHR34144:SF5">
    <property type="entry name" value="ALPHA-1,3-MANNOSYLTRANSFERASE CMT1"/>
    <property type="match status" value="1"/>
</dbReference>
<accession>A0A0A1TJB0</accession>
<dbReference type="OrthoDB" id="262547at2759"/>
<keyword evidence="1" id="KW-0732">Signal</keyword>
<keyword evidence="3" id="KW-1185">Reference proteome</keyword>
<dbReference type="Pfam" id="PF11735">
    <property type="entry name" value="CAP59_mtransfer"/>
    <property type="match status" value="1"/>
</dbReference>
<sequence length="432" mass="49479">MRRRMLNIILAIVALLFVTATFHFGSDRLTSLADDSYAVSPFGQEVLGDASRYREKDYIAKGKILSPANITTYLNAIFDRKHTKHEISCRPINHKRYKELRNLQHSKGRIPWYFALNLHQNRDLLPQLMGSIVKVAKYLGPKNTALSIIEGNSPDGTFDVLEAMRPGLRKMGVYYHLESSDIDPNEENADRIGRLAALRNLALEPLINNHVHFSINSTVIFINDVAACPNDILELLLQRINLDAVMTCAMDWNYPGEHPVFYDVWVARTLTGNPFFYIPADGSWDYAWDLFPYDTEAKKRYSQLRPFQVFSCWNGATAFSAQPILEGLRFRNATNGECHQGEPQLFGKDLWLRGYGKLAVVPSVNVEYGVENGKRIKSYKGYTEDNVANHDLEGDRFEWVTKPPPNVLCQHGWHNQYPQPWDYGFKNTQPEF</sequence>
<gene>
    <name evidence="2" type="ORF">VHEMI06501</name>
</gene>
<dbReference type="Proteomes" id="UP000039046">
    <property type="component" value="Unassembled WGS sequence"/>
</dbReference>
<evidence type="ECO:0000313" key="3">
    <source>
        <dbReference type="Proteomes" id="UP000039046"/>
    </source>
</evidence>
<protein>
    <recommendedName>
        <fullName evidence="4">Alpha-1,3-mannosyltransferase CMT1</fullName>
    </recommendedName>
</protein>